<sequence length="151" mass="17120">MTAERGTYDDESERFKSVLLGCVGWRTEEKEVGEGGDWTEEERTIEGRDDRQSTGRVRQRGVSEMGRLRTVVRWRCEADDNGDGETTTETETDAAVCRNEEKWSSEERGVILHGDTVESYALIPRFFDKLVESNPGTGTALEMDDSGHFKF</sequence>
<protein>
    <submittedName>
        <fullName evidence="2">Uncharacterized protein</fullName>
    </submittedName>
</protein>
<dbReference type="EMBL" id="SSTE01023063">
    <property type="protein sequence ID" value="KAA0025928.1"/>
    <property type="molecule type" value="Genomic_DNA"/>
</dbReference>
<reference evidence="2 3" key="1">
    <citation type="submission" date="2019-08" db="EMBL/GenBank/DDBJ databases">
        <title>Draft genome sequences of two oriental melons (Cucumis melo L. var makuwa).</title>
        <authorList>
            <person name="Kwon S.-Y."/>
        </authorList>
    </citation>
    <scope>NUCLEOTIDE SEQUENCE [LARGE SCALE GENOMIC DNA]</scope>
    <source>
        <strain evidence="3">cv. SW 3</strain>
        <tissue evidence="2">Leaf</tissue>
    </source>
</reference>
<evidence type="ECO:0000313" key="3">
    <source>
        <dbReference type="Proteomes" id="UP000321393"/>
    </source>
</evidence>
<feature type="region of interest" description="Disordered" evidence="1">
    <location>
        <begin position="30"/>
        <end position="62"/>
    </location>
</feature>
<name>A0A5A7SIC6_CUCMM</name>
<evidence type="ECO:0000256" key="1">
    <source>
        <dbReference type="SAM" id="MobiDB-lite"/>
    </source>
</evidence>
<proteinExistence type="predicted"/>
<evidence type="ECO:0000313" key="2">
    <source>
        <dbReference type="EMBL" id="KAA0025928.1"/>
    </source>
</evidence>
<comment type="caution">
    <text evidence="2">The sequence shown here is derived from an EMBL/GenBank/DDBJ whole genome shotgun (WGS) entry which is preliminary data.</text>
</comment>
<dbReference type="AlphaFoldDB" id="A0A5A7SIC6"/>
<feature type="compositionally biased region" description="Basic and acidic residues" evidence="1">
    <location>
        <begin position="41"/>
        <end position="53"/>
    </location>
</feature>
<dbReference type="Proteomes" id="UP000321393">
    <property type="component" value="Unassembled WGS sequence"/>
</dbReference>
<feature type="compositionally biased region" description="Acidic residues" evidence="1">
    <location>
        <begin position="79"/>
        <end position="92"/>
    </location>
</feature>
<dbReference type="OrthoDB" id="1888602at2759"/>
<organism evidence="2 3">
    <name type="scientific">Cucumis melo var. makuwa</name>
    <name type="common">Oriental melon</name>
    <dbReference type="NCBI Taxonomy" id="1194695"/>
    <lineage>
        <taxon>Eukaryota</taxon>
        <taxon>Viridiplantae</taxon>
        <taxon>Streptophyta</taxon>
        <taxon>Embryophyta</taxon>
        <taxon>Tracheophyta</taxon>
        <taxon>Spermatophyta</taxon>
        <taxon>Magnoliopsida</taxon>
        <taxon>eudicotyledons</taxon>
        <taxon>Gunneridae</taxon>
        <taxon>Pentapetalae</taxon>
        <taxon>rosids</taxon>
        <taxon>fabids</taxon>
        <taxon>Cucurbitales</taxon>
        <taxon>Cucurbitaceae</taxon>
        <taxon>Benincaseae</taxon>
        <taxon>Cucumis</taxon>
    </lineage>
</organism>
<feature type="region of interest" description="Disordered" evidence="1">
    <location>
        <begin position="78"/>
        <end position="100"/>
    </location>
</feature>
<gene>
    <name evidence="2" type="ORF">E6C27_scaffold34G002290</name>
</gene>
<accession>A0A5A7SIC6</accession>